<evidence type="ECO:0000256" key="3">
    <source>
        <dbReference type="ARBA" id="ARBA00022723"/>
    </source>
</evidence>
<dbReference type="InterPro" id="IPR006638">
    <property type="entry name" value="Elp3/MiaA/NifB-like_rSAM"/>
</dbReference>
<dbReference type="GO" id="GO:0046872">
    <property type="term" value="F:metal ion binding"/>
    <property type="evidence" value="ECO:0007669"/>
    <property type="project" value="UniProtKB-KW"/>
</dbReference>
<dbReference type="InterPro" id="IPR036724">
    <property type="entry name" value="Cobalamin-bd_sf"/>
</dbReference>
<keyword evidence="5" id="KW-0411">Iron-sulfur</keyword>
<comment type="cofactor">
    <cofactor evidence="1">
        <name>[4Fe-4S] cluster</name>
        <dbReference type="ChEBI" id="CHEBI:49883"/>
    </cofactor>
</comment>
<dbReference type="Gene3D" id="3.40.50.280">
    <property type="entry name" value="Cobalamin-binding domain"/>
    <property type="match status" value="1"/>
</dbReference>
<dbReference type="Proteomes" id="UP000427906">
    <property type="component" value="Chromosome"/>
</dbReference>
<dbReference type="RefSeq" id="WP_155319439.1">
    <property type="nucleotide sequence ID" value="NZ_AP021874.1"/>
</dbReference>
<dbReference type="Gene3D" id="3.80.30.20">
    <property type="entry name" value="tm_1862 like domain"/>
    <property type="match status" value="1"/>
</dbReference>
<dbReference type="InterPro" id="IPR058240">
    <property type="entry name" value="rSAM_sf"/>
</dbReference>
<dbReference type="SUPFAM" id="SSF52242">
    <property type="entry name" value="Cobalamin (vitamin B12)-binding domain"/>
    <property type="match status" value="1"/>
</dbReference>
<dbReference type="Pfam" id="PF04055">
    <property type="entry name" value="Radical_SAM"/>
    <property type="match status" value="1"/>
</dbReference>
<dbReference type="Pfam" id="PF02310">
    <property type="entry name" value="B12-binding"/>
    <property type="match status" value="1"/>
</dbReference>
<protein>
    <submittedName>
        <fullName evidence="8">Uncharacterized protein</fullName>
    </submittedName>
</protein>
<dbReference type="GO" id="GO:0005829">
    <property type="term" value="C:cytosol"/>
    <property type="evidence" value="ECO:0007669"/>
    <property type="project" value="TreeGrafter"/>
</dbReference>
<dbReference type="PANTHER" id="PTHR43409:SF16">
    <property type="entry name" value="SLR0320 PROTEIN"/>
    <property type="match status" value="1"/>
</dbReference>
<dbReference type="KEGG" id="dalk:DSCA_55650"/>
<reference evidence="8 9" key="1">
    <citation type="submission" date="2019-11" db="EMBL/GenBank/DDBJ databases">
        <title>Comparative genomics of hydrocarbon-degrading Desulfosarcina strains.</title>
        <authorList>
            <person name="Watanabe M."/>
            <person name="Kojima H."/>
            <person name="Fukui M."/>
        </authorList>
    </citation>
    <scope>NUCLEOTIDE SEQUENCE [LARGE SCALE GENOMIC DNA]</scope>
    <source>
        <strain evidence="8 9">PL12</strain>
    </source>
</reference>
<dbReference type="GO" id="GO:0051539">
    <property type="term" value="F:4 iron, 4 sulfur cluster binding"/>
    <property type="evidence" value="ECO:0007669"/>
    <property type="project" value="UniProtKB-KW"/>
</dbReference>
<keyword evidence="3" id="KW-0479">Metal-binding</keyword>
<feature type="domain" description="Radical SAM core" evidence="7">
    <location>
        <begin position="177"/>
        <end position="410"/>
    </location>
</feature>
<evidence type="ECO:0000256" key="2">
    <source>
        <dbReference type="ARBA" id="ARBA00022691"/>
    </source>
</evidence>
<dbReference type="InterPro" id="IPR051198">
    <property type="entry name" value="BchE-like"/>
</dbReference>
<dbReference type="InterPro" id="IPR034466">
    <property type="entry name" value="Methyltransferase_Class_B"/>
</dbReference>
<evidence type="ECO:0000313" key="9">
    <source>
        <dbReference type="Proteomes" id="UP000427906"/>
    </source>
</evidence>
<proteinExistence type="predicted"/>
<dbReference type="OrthoDB" id="9804952at2"/>
<dbReference type="CDD" id="cd01335">
    <property type="entry name" value="Radical_SAM"/>
    <property type="match status" value="1"/>
</dbReference>
<dbReference type="PANTHER" id="PTHR43409">
    <property type="entry name" value="ANAEROBIC MAGNESIUM-PROTOPORPHYRIN IX MONOMETHYL ESTER CYCLASE-RELATED"/>
    <property type="match status" value="1"/>
</dbReference>
<evidence type="ECO:0000259" key="6">
    <source>
        <dbReference type="PROSITE" id="PS51332"/>
    </source>
</evidence>
<dbReference type="InterPro" id="IPR011990">
    <property type="entry name" value="TPR-like_helical_dom_sf"/>
</dbReference>
<dbReference type="PROSITE" id="PS51332">
    <property type="entry name" value="B12_BINDING"/>
    <property type="match status" value="1"/>
</dbReference>
<dbReference type="PROSITE" id="PS51918">
    <property type="entry name" value="RADICAL_SAM"/>
    <property type="match status" value="1"/>
</dbReference>
<keyword evidence="9" id="KW-1185">Reference proteome</keyword>
<dbReference type="SUPFAM" id="SSF48452">
    <property type="entry name" value="TPR-like"/>
    <property type="match status" value="1"/>
</dbReference>
<dbReference type="SFLD" id="SFLDG01123">
    <property type="entry name" value="methyltransferase_(Class_B)"/>
    <property type="match status" value="1"/>
</dbReference>
<gene>
    <name evidence="8" type="ORF">DSCA_55650</name>
</gene>
<sequence>MKILLVYPYFLDNRINEEDVSAVPMGLYYIGAMLRANGYGVDLLNGYNLGRAPHRIYQVLGDKRPDVVGFSILHANRWGGIDIARMVKKVNPKACVVFGGVGATFLWKHFLTHFPQVDYVVRGEGEVSFLELIRHLEQKKTAPPTHIDGIAFRKAGTPFKTRDREPVADLDSLPMPADHFSFQHLSLTRGCPAGCTFCGSPAFWKRRVRFHSADYFVTQMARLRKKGITFFFVSDDTFTLKRELVIAICRRIIAAHLDIVWVAISRVDCVDEEMLGWMRRAGCTQISYGVESGSRKIRDLYRKRISDAAICRAFDMTVRFGIMARAYFIYGAPGETDQTIDESLALVRRIRPLSAIFYILDLFPGTALYDDFKQRSGATDDIWLERVEDMLYFETDDAMSREAVLAFGKRLREGYFASLPDFAARIELVDQPDLYPLHADFLSRLALTFSHGDFAMNPLVKDCLATAVMLFERSLAYHPDHRAFWGLGLVYQHLRRFEDSVAILQQGIGHHKDSVDLHLALANSLMRLNRHPEARLCLDRFPDHPQAVELLVRCCRFMGDREGEQTWRSRLKRLQQR</sequence>
<dbReference type="SMART" id="SM00729">
    <property type="entry name" value="Elp3"/>
    <property type="match status" value="1"/>
</dbReference>
<evidence type="ECO:0000313" key="8">
    <source>
        <dbReference type="EMBL" id="BBO71635.1"/>
    </source>
</evidence>
<dbReference type="InterPro" id="IPR007197">
    <property type="entry name" value="rSAM"/>
</dbReference>
<dbReference type="SFLD" id="SFLDG01082">
    <property type="entry name" value="B12-binding_domain_containing"/>
    <property type="match status" value="1"/>
</dbReference>
<evidence type="ECO:0000256" key="1">
    <source>
        <dbReference type="ARBA" id="ARBA00001966"/>
    </source>
</evidence>
<organism evidence="8 9">
    <name type="scientific">Desulfosarcina alkanivorans</name>
    <dbReference type="NCBI Taxonomy" id="571177"/>
    <lineage>
        <taxon>Bacteria</taxon>
        <taxon>Pseudomonadati</taxon>
        <taxon>Thermodesulfobacteriota</taxon>
        <taxon>Desulfobacteria</taxon>
        <taxon>Desulfobacterales</taxon>
        <taxon>Desulfosarcinaceae</taxon>
        <taxon>Desulfosarcina</taxon>
    </lineage>
</organism>
<dbReference type="SUPFAM" id="SSF102114">
    <property type="entry name" value="Radical SAM enzymes"/>
    <property type="match status" value="1"/>
</dbReference>
<feature type="domain" description="B12-binding" evidence="6">
    <location>
        <begin position="8"/>
        <end position="143"/>
    </location>
</feature>
<evidence type="ECO:0000256" key="5">
    <source>
        <dbReference type="ARBA" id="ARBA00023014"/>
    </source>
</evidence>
<name>A0A5K7YTA2_9BACT</name>
<dbReference type="GO" id="GO:0003824">
    <property type="term" value="F:catalytic activity"/>
    <property type="evidence" value="ECO:0007669"/>
    <property type="project" value="InterPro"/>
</dbReference>
<dbReference type="EMBL" id="AP021874">
    <property type="protein sequence ID" value="BBO71635.1"/>
    <property type="molecule type" value="Genomic_DNA"/>
</dbReference>
<dbReference type="GO" id="GO:0031419">
    <property type="term" value="F:cobalamin binding"/>
    <property type="evidence" value="ECO:0007669"/>
    <property type="project" value="InterPro"/>
</dbReference>
<dbReference type="InterPro" id="IPR023404">
    <property type="entry name" value="rSAM_horseshoe"/>
</dbReference>
<evidence type="ECO:0000259" key="7">
    <source>
        <dbReference type="PROSITE" id="PS51918"/>
    </source>
</evidence>
<keyword evidence="4" id="KW-0408">Iron</keyword>
<dbReference type="InterPro" id="IPR006158">
    <property type="entry name" value="Cobalamin-bd"/>
</dbReference>
<evidence type="ECO:0000256" key="4">
    <source>
        <dbReference type="ARBA" id="ARBA00023004"/>
    </source>
</evidence>
<dbReference type="Gene3D" id="1.25.40.10">
    <property type="entry name" value="Tetratricopeptide repeat domain"/>
    <property type="match status" value="1"/>
</dbReference>
<dbReference type="SFLD" id="SFLDS00029">
    <property type="entry name" value="Radical_SAM"/>
    <property type="match status" value="1"/>
</dbReference>
<dbReference type="CDD" id="cd02068">
    <property type="entry name" value="radical_SAM_B12_BD"/>
    <property type="match status" value="1"/>
</dbReference>
<accession>A0A5K7YTA2</accession>
<dbReference type="AlphaFoldDB" id="A0A5K7YTA2"/>
<keyword evidence="2" id="KW-0949">S-adenosyl-L-methionine</keyword>